<reference evidence="2" key="1">
    <citation type="submission" date="2022-06" db="EMBL/GenBank/DDBJ databases">
        <title>Complete genome sequence of Streptomyces nigrescens HEK616.</title>
        <authorList>
            <person name="Asamizu S."/>
            <person name="Onaka H."/>
        </authorList>
    </citation>
    <scope>NUCLEOTIDE SEQUENCE</scope>
    <source>
        <strain evidence="2">HEK616</strain>
    </source>
</reference>
<name>A0ABM7ZL89_STRNI</name>
<feature type="region of interest" description="Disordered" evidence="1">
    <location>
        <begin position="34"/>
        <end position="55"/>
    </location>
</feature>
<protein>
    <submittedName>
        <fullName evidence="2">Uncharacterized protein</fullName>
    </submittedName>
</protein>
<gene>
    <name evidence="2" type="ORF">HEK616_00830</name>
</gene>
<evidence type="ECO:0000313" key="3">
    <source>
        <dbReference type="Proteomes" id="UP001059597"/>
    </source>
</evidence>
<dbReference type="Proteomes" id="UP001059597">
    <property type="component" value="Chromosome"/>
</dbReference>
<evidence type="ECO:0000313" key="2">
    <source>
        <dbReference type="EMBL" id="BDM66596.1"/>
    </source>
</evidence>
<proteinExistence type="predicted"/>
<accession>A0ABM7ZL89</accession>
<sequence length="145" mass="15236">MASSRTLNYQGVADPATGAVRASAELDVVDGVHREPRADFGGHPSDANGQGPGDSVLSAWPLQSSADAALALRWCFASVSVDRSPRVLPTLDRDVDGCGTRLRWVAVRNAVPRPGALPAWTVLTGAPALAAARARHAFELIEDEL</sequence>
<keyword evidence="3" id="KW-1185">Reference proteome</keyword>
<organism evidence="2 3">
    <name type="scientific">Streptomyces nigrescens</name>
    <dbReference type="NCBI Taxonomy" id="1920"/>
    <lineage>
        <taxon>Bacteria</taxon>
        <taxon>Bacillati</taxon>
        <taxon>Actinomycetota</taxon>
        <taxon>Actinomycetes</taxon>
        <taxon>Kitasatosporales</taxon>
        <taxon>Streptomycetaceae</taxon>
        <taxon>Streptomyces</taxon>
    </lineage>
</organism>
<evidence type="ECO:0000256" key="1">
    <source>
        <dbReference type="SAM" id="MobiDB-lite"/>
    </source>
</evidence>
<dbReference type="EMBL" id="AP026073">
    <property type="protein sequence ID" value="BDM66596.1"/>
    <property type="molecule type" value="Genomic_DNA"/>
</dbReference>